<dbReference type="InterPro" id="IPR004364">
    <property type="entry name" value="Aa-tRNA-synt_II"/>
</dbReference>
<dbReference type="NCBIfam" id="NF006828">
    <property type="entry name" value="PRK09350.1"/>
    <property type="match status" value="1"/>
</dbReference>
<keyword evidence="7" id="KW-0030">Aminoacyl-tRNA synthetase</keyword>
<comment type="subunit">
    <text evidence="1">Homodimer.</text>
</comment>
<name>A0A3N2DGI2_9GAMM</name>
<evidence type="ECO:0000313" key="7">
    <source>
        <dbReference type="EMBL" id="ROR98768.1"/>
    </source>
</evidence>
<keyword evidence="8" id="KW-1185">Reference proteome</keyword>
<reference evidence="7 8" key="1">
    <citation type="submission" date="2018-11" db="EMBL/GenBank/DDBJ databases">
        <title>Genomic Encyclopedia of Type Strains, Phase IV (KMG-IV): sequencing the most valuable type-strain genomes for metagenomic binning, comparative biology and taxonomic classification.</title>
        <authorList>
            <person name="Goeker M."/>
        </authorList>
    </citation>
    <scope>NUCLEOTIDE SEQUENCE [LARGE SCALE GENOMIC DNA]</scope>
    <source>
        <strain evidence="7 8">DSM 100316</strain>
    </source>
</reference>
<dbReference type="SUPFAM" id="SSF55681">
    <property type="entry name" value="Class II aaRS and biotin synthetases"/>
    <property type="match status" value="1"/>
</dbReference>
<evidence type="ECO:0000256" key="3">
    <source>
        <dbReference type="ARBA" id="ARBA00022741"/>
    </source>
</evidence>
<keyword evidence="4" id="KW-0067">ATP-binding</keyword>
<organism evidence="7 8">
    <name type="scientific">Sinobacterium caligoides</name>
    <dbReference type="NCBI Taxonomy" id="933926"/>
    <lineage>
        <taxon>Bacteria</taxon>
        <taxon>Pseudomonadati</taxon>
        <taxon>Pseudomonadota</taxon>
        <taxon>Gammaproteobacteria</taxon>
        <taxon>Cellvibrionales</taxon>
        <taxon>Spongiibacteraceae</taxon>
        <taxon>Sinobacterium</taxon>
    </lineage>
</organism>
<dbReference type="InterPro" id="IPR004525">
    <property type="entry name" value="EpmA"/>
</dbReference>
<dbReference type="Gene3D" id="3.30.930.10">
    <property type="entry name" value="Bira Bifunctional Protein, Domain 2"/>
    <property type="match status" value="1"/>
</dbReference>
<evidence type="ECO:0000256" key="5">
    <source>
        <dbReference type="ARBA" id="ARBA00052794"/>
    </source>
</evidence>
<protein>
    <submittedName>
        <fullName evidence="7">Lysyl-tRNA synthetase class 2</fullName>
    </submittedName>
</protein>
<dbReference type="NCBIfam" id="TIGR00462">
    <property type="entry name" value="genX"/>
    <property type="match status" value="1"/>
</dbReference>
<dbReference type="GO" id="GO:0005829">
    <property type="term" value="C:cytosol"/>
    <property type="evidence" value="ECO:0007669"/>
    <property type="project" value="TreeGrafter"/>
</dbReference>
<proteinExistence type="predicted"/>
<evidence type="ECO:0000313" key="8">
    <source>
        <dbReference type="Proteomes" id="UP000275394"/>
    </source>
</evidence>
<dbReference type="InterPro" id="IPR006195">
    <property type="entry name" value="aa-tRNA-synth_II"/>
</dbReference>
<dbReference type="PANTHER" id="PTHR42918">
    <property type="entry name" value="LYSYL-TRNA SYNTHETASE"/>
    <property type="match status" value="1"/>
</dbReference>
<evidence type="ECO:0000256" key="4">
    <source>
        <dbReference type="ARBA" id="ARBA00022840"/>
    </source>
</evidence>
<sequence>MFVSIEKVKSLSNCEDWRPTASMETLRARAELLAAIRQFFAARGVQEVETPLMATTAVTDPFIDAFEIKLGAGAEVRYLQTSPEYAMKRLLAAGSGPIYQICKAFRREEGSSRHNPEFTMLEWYRPGFDERTLMDEVQALLASLLHVTEFRRLSYREVFDSAVGVDPHRSTAAELASIARQYAEFSFADDALDRDGWLDVLMTHVIEPSLDPQHGVFIYDYPASQAALAQVQEDESGQQVARRFEFYCGGVELSNGYYELLDAEELARRGNADNAKRSGLNRPEIALDRRLLAAMQAGLPSSAGVSIGVDRLLMIQRGLARISEGLSFDIGNA</sequence>
<dbReference type="GO" id="GO:0005524">
    <property type="term" value="F:ATP binding"/>
    <property type="evidence" value="ECO:0007669"/>
    <property type="project" value="UniProtKB-KW"/>
</dbReference>
<keyword evidence="2" id="KW-0436">Ligase</keyword>
<feature type="domain" description="Aminoacyl-transfer RNA synthetases class-II family profile" evidence="6">
    <location>
        <begin position="26"/>
        <end position="315"/>
    </location>
</feature>
<dbReference type="EMBL" id="RKHR01000007">
    <property type="protein sequence ID" value="ROR98768.1"/>
    <property type="molecule type" value="Genomic_DNA"/>
</dbReference>
<dbReference type="Proteomes" id="UP000275394">
    <property type="component" value="Unassembled WGS sequence"/>
</dbReference>
<dbReference type="PANTHER" id="PTHR42918:SF6">
    <property type="entry name" value="ELONGATION FACTOR P--(R)-BETA-LYSINE LIGASE"/>
    <property type="match status" value="1"/>
</dbReference>
<dbReference type="PRINTS" id="PR00982">
    <property type="entry name" value="TRNASYNTHLYS"/>
</dbReference>
<dbReference type="PROSITE" id="PS50862">
    <property type="entry name" value="AA_TRNA_LIGASE_II"/>
    <property type="match status" value="1"/>
</dbReference>
<dbReference type="GO" id="GO:0004824">
    <property type="term" value="F:lysine-tRNA ligase activity"/>
    <property type="evidence" value="ECO:0007669"/>
    <property type="project" value="InterPro"/>
</dbReference>
<accession>A0A3N2DGI2</accession>
<dbReference type="InterPro" id="IPR018149">
    <property type="entry name" value="Lys-tRNA-synth_II_C"/>
</dbReference>
<evidence type="ECO:0000256" key="2">
    <source>
        <dbReference type="ARBA" id="ARBA00022598"/>
    </source>
</evidence>
<gene>
    <name evidence="7" type="ORF">EDC56_3507</name>
</gene>
<dbReference type="FunFam" id="3.30.930.10:FF:000017">
    <property type="entry name" value="Elongation factor P--(R)-beta-lysine ligase"/>
    <property type="match status" value="1"/>
</dbReference>
<dbReference type="AlphaFoldDB" id="A0A3N2DGI2"/>
<evidence type="ECO:0000256" key="1">
    <source>
        <dbReference type="ARBA" id="ARBA00011738"/>
    </source>
</evidence>
<evidence type="ECO:0000259" key="6">
    <source>
        <dbReference type="PROSITE" id="PS50862"/>
    </source>
</evidence>
<comment type="caution">
    <text evidence="7">The sequence shown here is derived from an EMBL/GenBank/DDBJ whole genome shotgun (WGS) entry which is preliminary data.</text>
</comment>
<dbReference type="GO" id="GO:0006430">
    <property type="term" value="P:lysyl-tRNA aminoacylation"/>
    <property type="evidence" value="ECO:0007669"/>
    <property type="project" value="InterPro"/>
</dbReference>
<comment type="catalytic activity">
    <reaction evidence="5">
        <text>D-beta-lysine + L-lysyl-[protein] + ATP = N(6)-((3R)-3,6-diaminohexanoyl)-L-lysyl-[protein] + AMP + diphosphate + H(+)</text>
        <dbReference type="Rhea" id="RHEA:83435"/>
        <dbReference type="Rhea" id="RHEA-COMP:9752"/>
        <dbReference type="Rhea" id="RHEA-COMP:20131"/>
        <dbReference type="ChEBI" id="CHEBI:15378"/>
        <dbReference type="ChEBI" id="CHEBI:29969"/>
        <dbReference type="ChEBI" id="CHEBI:30616"/>
        <dbReference type="ChEBI" id="CHEBI:33019"/>
        <dbReference type="ChEBI" id="CHEBI:84138"/>
        <dbReference type="ChEBI" id="CHEBI:156053"/>
        <dbReference type="ChEBI" id="CHEBI:456215"/>
    </reaction>
    <physiologicalReaction direction="left-to-right" evidence="5">
        <dbReference type="Rhea" id="RHEA:83436"/>
    </physiologicalReaction>
</comment>
<dbReference type="GO" id="GO:0000049">
    <property type="term" value="F:tRNA binding"/>
    <property type="evidence" value="ECO:0007669"/>
    <property type="project" value="TreeGrafter"/>
</dbReference>
<keyword evidence="3" id="KW-0547">Nucleotide-binding</keyword>
<dbReference type="InterPro" id="IPR045864">
    <property type="entry name" value="aa-tRNA-synth_II/BPL/LPL"/>
</dbReference>
<dbReference type="Pfam" id="PF00152">
    <property type="entry name" value="tRNA-synt_2"/>
    <property type="match status" value="1"/>
</dbReference>